<reference evidence="1" key="1">
    <citation type="submission" date="2023-06" db="EMBL/GenBank/DDBJ databases">
        <title>Genome-scale phylogeny and comparative genomics of the fungal order Sordariales.</title>
        <authorList>
            <consortium name="Lawrence Berkeley National Laboratory"/>
            <person name="Hensen N."/>
            <person name="Bonometti L."/>
            <person name="Westerberg I."/>
            <person name="Brannstrom I.O."/>
            <person name="Guillou S."/>
            <person name="Cros-Aarteil S."/>
            <person name="Calhoun S."/>
            <person name="Haridas S."/>
            <person name="Kuo A."/>
            <person name="Mondo S."/>
            <person name="Pangilinan J."/>
            <person name="Riley R."/>
            <person name="LaButti K."/>
            <person name="Andreopoulos B."/>
            <person name="Lipzen A."/>
            <person name="Chen C."/>
            <person name="Yanf M."/>
            <person name="Daum C."/>
            <person name="Ng V."/>
            <person name="Clum A."/>
            <person name="Steindorff A."/>
            <person name="Ohm R."/>
            <person name="Martin F."/>
            <person name="Silar P."/>
            <person name="Natvig D."/>
            <person name="Lalanne C."/>
            <person name="Gautier V."/>
            <person name="Ament-velasquez S.L."/>
            <person name="Kruys A."/>
            <person name="Hutchinson M.I."/>
            <person name="Powell A.J."/>
            <person name="Barry K."/>
            <person name="Miller A.N."/>
            <person name="Grigoriev I.V."/>
            <person name="Debuchy R."/>
            <person name="Gladieux P."/>
            <person name="Thoren M.H."/>
            <person name="Johannesson H."/>
        </authorList>
    </citation>
    <scope>NUCLEOTIDE SEQUENCE</scope>
    <source>
        <strain evidence="1">SMH2392-1A</strain>
    </source>
</reference>
<dbReference type="EMBL" id="JAUIRO010000008">
    <property type="protein sequence ID" value="KAK0703792.1"/>
    <property type="molecule type" value="Genomic_DNA"/>
</dbReference>
<dbReference type="RefSeq" id="XP_060290651.1">
    <property type="nucleotide sequence ID" value="XM_060435438.1"/>
</dbReference>
<dbReference type="Proteomes" id="UP001172101">
    <property type="component" value="Unassembled WGS sequence"/>
</dbReference>
<evidence type="ECO:0000313" key="2">
    <source>
        <dbReference type="Proteomes" id="UP001172101"/>
    </source>
</evidence>
<evidence type="ECO:0000313" key="1">
    <source>
        <dbReference type="EMBL" id="KAK0703792.1"/>
    </source>
</evidence>
<keyword evidence="2" id="KW-1185">Reference proteome</keyword>
<organism evidence="1 2">
    <name type="scientific">Lasiosphaeria miniovina</name>
    <dbReference type="NCBI Taxonomy" id="1954250"/>
    <lineage>
        <taxon>Eukaryota</taxon>
        <taxon>Fungi</taxon>
        <taxon>Dikarya</taxon>
        <taxon>Ascomycota</taxon>
        <taxon>Pezizomycotina</taxon>
        <taxon>Sordariomycetes</taxon>
        <taxon>Sordariomycetidae</taxon>
        <taxon>Sordariales</taxon>
        <taxon>Lasiosphaeriaceae</taxon>
        <taxon>Lasiosphaeria</taxon>
    </lineage>
</organism>
<accession>A0AA40DK57</accession>
<gene>
    <name evidence="1" type="ORF">B0T26DRAFT_512771</name>
</gene>
<name>A0AA40DK57_9PEZI</name>
<proteinExistence type="predicted"/>
<sequence length="233" mass="25476">MQLPRAFLVLRSANCTVPTFRVCCLKAPIEAIPSPSPVRDGRFNPNLMHPVWSPQMTSAIHSSRQFFHETPTSSPGPQAIRMRLVDSTTERPPNPAQLVAWPWCEALCNSFWVDSTHFLEQSVARRTGPLSVRGRACHQNWSPQAALREASWLASCLGPGASGASVVLSSPEQLSRFRVLFQLQVSVERGYSIVPTKGPSSASPQCYALTLVGEKMTLFFLSSTAGPSLAVLE</sequence>
<comment type="caution">
    <text evidence="1">The sequence shown here is derived from an EMBL/GenBank/DDBJ whole genome shotgun (WGS) entry which is preliminary data.</text>
</comment>
<dbReference type="AlphaFoldDB" id="A0AA40DK57"/>
<protein>
    <submittedName>
        <fullName evidence="1">Uncharacterized protein</fullName>
    </submittedName>
</protein>
<dbReference type="GeneID" id="85318708"/>